<accession>A0A553PAM7</accession>
<dbReference type="Gene3D" id="3.30.70.330">
    <property type="match status" value="1"/>
</dbReference>
<feature type="compositionally biased region" description="Polar residues" evidence="13">
    <location>
        <begin position="193"/>
        <end position="204"/>
    </location>
</feature>
<dbReference type="Proteomes" id="UP000318571">
    <property type="component" value="Chromosome 2"/>
</dbReference>
<dbReference type="PROSITE" id="PS51472">
    <property type="entry name" value="RRM_NUP35"/>
    <property type="match status" value="1"/>
</dbReference>
<dbReference type="OMA" id="YKSANND"/>
<evidence type="ECO:0000256" key="2">
    <source>
        <dbReference type="ARBA" id="ARBA00009454"/>
    </source>
</evidence>
<dbReference type="GO" id="GO:0017056">
    <property type="term" value="F:structural constituent of nuclear pore"/>
    <property type="evidence" value="ECO:0007669"/>
    <property type="project" value="InterPro"/>
</dbReference>
<dbReference type="STRING" id="6832.A0A553PAM7"/>
<dbReference type="GO" id="GO:0003676">
    <property type="term" value="F:nucleic acid binding"/>
    <property type="evidence" value="ECO:0007669"/>
    <property type="project" value="InterPro"/>
</dbReference>
<evidence type="ECO:0000259" key="14">
    <source>
        <dbReference type="PROSITE" id="PS51472"/>
    </source>
</evidence>
<sequence length="380" mass="40041">MESMVLGSPVHSPLSPPEFPRTPLAGESYAYGRQTSLNLHSGFQGSGGGGMMPTPTPQHNASMGASGYLPGYLMGDPNQQSSGRMISPSKMNRSLSHHHGQQHTSTPQTPGPSAASHLTFHGEAGNRSVLGSTLAGDGAASTPARNGGFLTPNASYIRTPSAEKPGGPPTRSLFSSMHTPNSKARGTPMPHTPQLSFGGTPQHNNQSIREEVLNSSSYVQEGVGNWVTVFGFPPSASGYVLSQFSQCGTVLQHQMPPNGNWMHIKFQTKLQAQKALTKNNKILGGSIMIGVSPCTDANVEEAANTSCLFNQSLNAHQPAENSMVTNLNSSLGGTQLNRSIRPLAQAYKSANNDLEISGTAGTPNRSSGIVGKAMEYIFGW</sequence>
<keyword evidence="8 12" id="KW-0906">Nuclear pore complex</keyword>
<dbReference type="GO" id="GO:0031965">
    <property type="term" value="C:nuclear membrane"/>
    <property type="evidence" value="ECO:0007669"/>
    <property type="project" value="InterPro"/>
</dbReference>
<evidence type="ECO:0000313" key="15">
    <source>
        <dbReference type="EMBL" id="TRY74741.1"/>
    </source>
</evidence>
<dbReference type="GO" id="GO:0005543">
    <property type="term" value="F:phospholipid binding"/>
    <property type="evidence" value="ECO:0007669"/>
    <property type="project" value="TreeGrafter"/>
</dbReference>
<dbReference type="AlphaFoldDB" id="A0A553PAM7"/>
<evidence type="ECO:0000256" key="6">
    <source>
        <dbReference type="ARBA" id="ARBA00022927"/>
    </source>
</evidence>
<dbReference type="GO" id="GO:0044615">
    <property type="term" value="C:nuclear pore nuclear basket"/>
    <property type="evidence" value="ECO:0007669"/>
    <property type="project" value="TreeGrafter"/>
</dbReference>
<dbReference type="PANTHER" id="PTHR21527:SF6">
    <property type="entry name" value="NUCLEOPORIN NUP35"/>
    <property type="match status" value="1"/>
</dbReference>
<dbReference type="EMBL" id="VCGU01000005">
    <property type="protein sequence ID" value="TRY74741.1"/>
    <property type="molecule type" value="Genomic_DNA"/>
</dbReference>
<protein>
    <recommendedName>
        <fullName evidence="3">Nucleoporin NUP35</fullName>
    </recommendedName>
    <alternativeName>
        <fullName evidence="11">35 kDa nucleoporin</fullName>
    </alternativeName>
    <alternativeName>
        <fullName evidence="10">Nucleoporin NUP53</fullName>
    </alternativeName>
</protein>
<dbReference type="Pfam" id="PF05172">
    <property type="entry name" value="RRM_Nup35"/>
    <property type="match status" value="1"/>
</dbReference>
<keyword evidence="7" id="KW-0811">Translocation</keyword>
<name>A0A553PAM7_TIGCA</name>
<organism evidence="15 16">
    <name type="scientific">Tigriopus californicus</name>
    <name type="common">Marine copepod</name>
    <dbReference type="NCBI Taxonomy" id="6832"/>
    <lineage>
        <taxon>Eukaryota</taxon>
        <taxon>Metazoa</taxon>
        <taxon>Ecdysozoa</taxon>
        <taxon>Arthropoda</taxon>
        <taxon>Crustacea</taxon>
        <taxon>Multicrustacea</taxon>
        <taxon>Hexanauplia</taxon>
        <taxon>Copepoda</taxon>
        <taxon>Harpacticoida</taxon>
        <taxon>Harpacticidae</taxon>
        <taxon>Tigriopus</taxon>
    </lineage>
</organism>
<dbReference type="InterPro" id="IPR007846">
    <property type="entry name" value="RRM_NUP35_dom"/>
</dbReference>
<feature type="compositionally biased region" description="Polar residues" evidence="13">
    <location>
        <begin position="172"/>
        <end position="184"/>
    </location>
</feature>
<dbReference type="GO" id="GO:0006999">
    <property type="term" value="P:nuclear pore organization"/>
    <property type="evidence" value="ECO:0007669"/>
    <property type="project" value="TreeGrafter"/>
</dbReference>
<dbReference type="GO" id="GO:0006607">
    <property type="term" value="P:NLS-bearing protein import into nucleus"/>
    <property type="evidence" value="ECO:0007669"/>
    <property type="project" value="TreeGrafter"/>
</dbReference>
<evidence type="ECO:0000256" key="4">
    <source>
        <dbReference type="ARBA" id="ARBA00022448"/>
    </source>
</evidence>
<feature type="region of interest" description="Disordered" evidence="13">
    <location>
        <begin position="1"/>
        <end position="21"/>
    </location>
</feature>
<evidence type="ECO:0000256" key="5">
    <source>
        <dbReference type="ARBA" id="ARBA00022816"/>
    </source>
</evidence>
<keyword evidence="4 12" id="KW-0813">Transport</keyword>
<evidence type="ECO:0000256" key="7">
    <source>
        <dbReference type="ARBA" id="ARBA00023010"/>
    </source>
</evidence>
<evidence type="ECO:0000256" key="13">
    <source>
        <dbReference type="SAM" id="MobiDB-lite"/>
    </source>
</evidence>
<dbReference type="InterPro" id="IPR012677">
    <property type="entry name" value="Nucleotide-bd_a/b_plait_sf"/>
</dbReference>
<comment type="caution">
    <text evidence="15">The sequence shown here is derived from an EMBL/GenBank/DDBJ whole genome shotgun (WGS) entry which is preliminary data.</text>
</comment>
<comment type="subcellular location">
    <subcellularLocation>
        <location evidence="1">Nucleus</location>
        <location evidence="1">Nuclear pore complex</location>
    </subcellularLocation>
</comment>
<keyword evidence="16" id="KW-1185">Reference proteome</keyword>
<dbReference type="InterPro" id="IPR035979">
    <property type="entry name" value="RBD_domain_sf"/>
</dbReference>
<reference evidence="15 16" key="1">
    <citation type="journal article" date="2018" name="Nat. Ecol. Evol.">
        <title>Genomic signatures of mitonuclear coevolution across populations of Tigriopus californicus.</title>
        <authorList>
            <person name="Barreto F.S."/>
            <person name="Watson E.T."/>
            <person name="Lima T.G."/>
            <person name="Willett C.S."/>
            <person name="Edmands S."/>
            <person name="Li W."/>
            <person name="Burton R.S."/>
        </authorList>
    </citation>
    <scope>NUCLEOTIDE SEQUENCE [LARGE SCALE GENOMIC DNA]</scope>
    <source>
        <strain evidence="15 16">San Diego</strain>
    </source>
</reference>
<dbReference type="PIRSF" id="PIRSF038119">
    <property type="entry name" value="Nucleoporin_NUP53"/>
    <property type="match status" value="1"/>
</dbReference>
<dbReference type="GO" id="GO:0044613">
    <property type="term" value="C:nuclear pore central transport channel"/>
    <property type="evidence" value="ECO:0007669"/>
    <property type="project" value="TreeGrafter"/>
</dbReference>
<evidence type="ECO:0000256" key="12">
    <source>
        <dbReference type="PROSITE-ProRule" id="PRU00804"/>
    </source>
</evidence>
<gene>
    <name evidence="15" type="ORF">TCAL_06338</name>
</gene>
<evidence type="ECO:0000256" key="9">
    <source>
        <dbReference type="ARBA" id="ARBA00023242"/>
    </source>
</evidence>
<feature type="region of interest" description="Disordered" evidence="13">
    <location>
        <begin position="40"/>
        <end position="204"/>
    </location>
</feature>
<feature type="domain" description="RRM Nup35-type" evidence="14">
    <location>
        <begin position="221"/>
        <end position="301"/>
    </location>
</feature>
<keyword evidence="9 12" id="KW-0539">Nucleus</keyword>
<proteinExistence type="inferred from homology"/>
<evidence type="ECO:0000256" key="8">
    <source>
        <dbReference type="ARBA" id="ARBA00023132"/>
    </source>
</evidence>
<evidence type="ECO:0000313" key="16">
    <source>
        <dbReference type="Proteomes" id="UP000318571"/>
    </source>
</evidence>
<evidence type="ECO:0000256" key="11">
    <source>
        <dbReference type="ARBA" id="ARBA00030250"/>
    </source>
</evidence>
<keyword evidence="6" id="KW-0653">Protein transport</keyword>
<evidence type="ECO:0000256" key="1">
    <source>
        <dbReference type="ARBA" id="ARBA00004567"/>
    </source>
</evidence>
<comment type="similarity">
    <text evidence="2">Belongs to the Nup35 family.</text>
</comment>
<feature type="compositionally biased region" description="Polar residues" evidence="13">
    <location>
        <begin position="77"/>
        <end position="94"/>
    </location>
</feature>
<dbReference type="SUPFAM" id="SSF54928">
    <property type="entry name" value="RNA-binding domain, RBD"/>
    <property type="match status" value="1"/>
</dbReference>
<evidence type="ECO:0000256" key="3">
    <source>
        <dbReference type="ARBA" id="ARBA00016439"/>
    </source>
</evidence>
<dbReference type="PANTHER" id="PTHR21527">
    <property type="entry name" value="NUCLEOPORIN NUP35"/>
    <property type="match status" value="1"/>
</dbReference>
<dbReference type="GO" id="GO:0051028">
    <property type="term" value="P:mRNA transport"/>
    <property type="evidence" value="ECO:0007669"/>
    <property type="project" value="UniProtKB-UniRule"/>
</dbReference>
<dbReference type="OrthoDB" id="3365060at2759"/>
<keyword evidence="5 12" id="KW-0509">mRNA transport</keyword>
<evidence type="ECO:0000256" key="10">
    <source>
        <dbReference type="ARBA" id="ARBA00029997"/>
    </source>
</evidence>
<dbReference type="FunFam" id="3.30.70.330:FF:000095">
    <property type="entry name" value="Putative Nucleoporin NUP53"/>
    <property type="match status" value="1"/>
</dbReference>
<dbReference type="InterPro" id="IPR017389">
    <property type="entry name" value="Nucleoporin_NUP53"/>
</dbReference>